<dbReference type="RefSeq" id="XP_067543815.1">
    <property type="nucleotide sequence ID" value="XM_067688627.1"/>
</dbReference>
<dbReference type="AlphaFoldDB" id="A0A177ECF3"/>
<dbReference type="GO" id="GO:0090482">
    <property type="term" value="F:vitamin transmembrane transporter activity"/>
    <property type="evidence" value="ECO:0007669"/>
    <property type="project" value="InterPro"/>
</dbReference>
<evidence type="ECO:0000313" key="4">
    <source>
        <dbReference type="Proteomes" id="UP000185944"/>
    </source>
</evidence>
<evidence type="ECO:0000256" key="2">
    <source>
        <dbReference type="SAM" id="Phobius"/>
    </source>
</evidence>
<dbReference type="VEuPathDB" id="MicrosporidiaDB:NEDG_01209"/>
<dbReference type="InterPro" id="IPR036259">
    <property type="entry name" value="MFS_trans_sf"/>
</dbReference>
<reference evidence="3 4" key="1">
    <citation type="submission" date="2016-02" db="EMBL/GenBank/DDBJ databases">
        <title>Discovery of a natural microsporidian pathogen with a broad tissue tropism in Caenorhabditis elegans.</title>
        <authorList>
            <person name="Luallen R.J."/>
            <person name="Reinke A.W."/>
            <person name="Tong L."/>
            <person name="Botts M.R."/>
            <person name="Felix M.-A."/>
            <person name="Troemel E.R."/>
        </authorList>
    </citation>
    <scope>NUCLEOTIDE SEQUENCE [LARGE SCALE GENOMIC DNA]</scope>
    <source>
        <strain evidence="3 4">JUm2807</strain>
    </source>
</reference>
<keyword evidence="2" id="KW-0472">Membrane</keyword>
<keyword evidence="4" id="KW-1185">Reference proteome</keyword>
<gene>
    <name evidence="3" type="ORF">NEDG_01209</name>
</gene>
<comment type="similarity">
    <text evidence="1">Belongs to the reduced folate carrier (RFC) transporter (TC 2.A.48) family.</text>
</comment>
<name>A0A177ECF3_9MICR</name>
<feature type="transmembrane region" description="Helical" evidence="2">
    <location>
        <begin position="190"/>
        <end position="216"/>
    </location>
</feature>
<feature type="transmembrane region" description="Helical" evidence="2">
    <location>
        <begin position="356"/>
        <end position="378"/>
    </location>
</feature>
<dbReference type="Pfam" id="PF01770">
    <property type="entry name" value="Folate_carrier"/>
    <property type="match status" value="1"/>
</dbReference>
<dbReference type="OrthoDB" id="2191737at2759"/>
<feature type="transmembrane region" description="Helical" evidence="2">
    <location>
        <begin position="150"/>
        <end position="169"/>
    </location>
</feature>
<dbReference type="EMBL" id="LTDL01000042">
    <property type="protein sequence ID" value="OAG29070.1"/>
    <property type="molecule type" value="Genomic_DNA"/>
</dbReference>
<keyword evidence="2" id="KW-0812">Transmembrane</keyword>
<feature type="transmembrane region" description="Helical" evidence="2">
    <location>
        <begin position="236"/>
        <end position="254"/>
    </location>
</feature>
<feature type="transmembrane region" description="Helical" evidence="2">
    <location>
        <begin position="38"/>
        <end position="57"/>
    </location>
</feature>
<dbReference type="GO" id="GO:0016020">
    <property type="term" value="C:membrane"/>
    <property type="evidence" value="ECO:0007669"/>
    <property type="project" value="InterPro"/>
</dbReference>
<dbReference type="Proteomes" id="UP000185944">
    <property type="component" value="Unassembled WGS sequence"/>
</dbReference>
<feature type="transmembrane region" description="Helical" evidence="2">
    <location>
        <begin position="390"/>
        <end position="413"/>
    </location>
</feature>
<sequence>MLPALLVVGRNFQPIKPFLSVYLVEEKKFTTKEIANKIIPWWLYAMLLFSIVVPVIVKKIGLFGTILASACSDIVSGVLLLLMNDRSVPMTVLTELLNAFRSSVIIGDKRYFGEKSQAKTVEYSTLRKTTGIVSSFISQNLYQITGTSQASLYLTILSQICVLILTLIVPGKEEESVSEPIVLSRFSFELLAKIFSYTGAFTLCSCIRIYIDLILIERTGEIGENEGIVGAVVDKISYMFYIGSLCIVKCMMLITDKITTKKTIDQNKAPHGYLEGVTKLVAVCLAIPLVNLVKDDYIKTEVLGVCSWGMQLAGINALTGSTTIFGGYTSYLFSFLGASTTMYISYNRINTLSLDMIIPIMSYMGGISCAVHAVIDVVSRRRKLTPTQRFSLYARIGGVLFASSALCSSVEYFRMWKNS</sequence>
<comment type="caution">
    <text evidence="3">The sequence shown here is derived from an EMBL/GenBank/DDBJ whole genome shotgun (WGS) entry which is preliminary data.</text>
</comment>
<organism evidence="3 4">
    <name type="scientific">Nematocida displodere</name>
    <dbReference type="NCBI Taxonomy" id="1805483"/>
    <lineage>
        <taxon>Eukaryota</taxon>
        <taxon>Fungi</taxon>
        <taxon>Fungi incertae sedis</taxon>
        <taxon>Microsporidia</taxon>
        <taxon>Nematocida</taxon>
    </lineage>
</organism>
<accession>A0A177ECF3</accession>
<keyword evidence="2" id="KW-1133">Transmembrane helix</keyword>
<dbReference type="SUPFAM" id="SSF103473">
    <property type="entry name" value="MFS general substrate transporter"/>
    <property type="match status" value="1"/>
</dbReference>
<protein>
    <submittedName>
        <fullName evidence="3">Uncharacterized protein</fullName>
    </submittedName>
</protein>
<feature type="transmembrane region" description="Helical" evidence="2">
    <location>
        <begin position="325"/>
        <end position="344"/>
    </location>
</feature>
<proteinExistence type="inferred from homology"/>
<evidence type="ECO:0000313" key="3">
    <source>
        <dbReference type="EMBL" id="OAG29070.1"/>
    </source>
</evidence>
<feature type="transmembrane region" description="Helical" evidence="2">
    <location>
        <begin position="62"/>
        <end position="83"/>
    </location>
</feature>
<dbReference type="GeneID" id="93647559"/>
<dbReference type="InterPro" id="IPR002666">
    <property type="entry name" value="Folate_carrier"/>
</dbReference>
<evidence type="ECO:0000256" key="1">
    <source>
        <dbReference type="ARBA" id="ARBA00005773"/>
    </source>
</evidence>